<name>A0ACB9QR23_9MYRT</name>
<evidence type="ECO:0000313" key="2">
    <source>
        <dbReference type="Proteomes" id="UP001057402"/>
    </source>
</evidence>
<keyword evidence="2" id="KW-1185">Reference proteome</keyword>
<organism evidence="1 2">
    <name type="scientific">Melastoma candidum</name>
    <dbReference type="NCBI Taxonomy" id="119954"/>
    <lineage>
        <taxon>Eukaryota</taxon>
        <taxon>Viridiplantae</taxon>
        <taxon>Streptophyta</taxon>
        <taxon>Embryophyta</taxon>
        <taxon>Tracheophyta</taxon>
        <taxon>Spermatophyta</taxon>
        <taxon>Magnoliopsida</taxon>
        <taxon>eudicotyledons</taxon>
        <taxon>Gunneridae</taxon>
        <taxon>Pentapetalae</taxon>
        <taxon>rosids</taxon>
        <taxon>malvids</taxon>
        <taxon>Myrtales</taxon>
        <taxon>Melastomataceae</taxon>
        <taxon>Melastomatoideae</taxon>
        <taxon>Melastomateae</taxon>
        <taxon>Melastoma</taxon>
    </lineage>
</organism>
<protein>
    <submittedName>
        <fullName evidence="1">Uncharacterized protein</fullName>
    </submittedName>
</protein>
<evidence type="ECO:0000313" key="1">
    <source>
        <dbReference type="EMBL" id="KAI4368900.1"/>
    </source>
</evidence>
<gene>
    <name evidence="1" type="ORF">MLD38_017405</name>
</gene>
<dbReference type="EMBL" id="CM042884">
    <property type="protein sequence ID" value="KAI4368900.1"/>
    <property type="molecule type" value="Genomic_DNA"/>
</dbReference>
<sequence length="277" mass="30283">MGRQAHRNKGSFLSSSGPTSFSPPISYISGSSLVASFGVASRVRPKFSSRMDRGQILLVGLPLFLLCSDLFTLFAPPPPKPPPHHHRHHTHHHHQQASTPEPLEFPSQKPSAVGGIGFGTTVRIDFCSSCSYRGTALTMKKMLETQFPGIDVILENYPPPMPKRILGKLVPVVQFGVIGIIMAGEHLFPVLGITVPPPWYYSVRANRFGTIASTWLLGNVVQSMLQSSGAFEVYCNGEPVFSKLKEGRFPGEIELKDLVGRRLANSRVSDGLGTVWP</sequence>
<comment type="caution">
    <text evidence="1">The sequence shown here is derived from an EMBL/GenBank/DDBJ whole genome shotgun (WGS) entry which is preliminary data.</text>
</comment>
<reference evidence="2" key="1">
    <citation type="journal article" date="2023" name="Front. Plant Sci.">
        <title>Chromosomal-level genome assembly of Melastoma candidum provides insights into trichome evolution.</title>
        <authorList>
            <person name="Zhong Y."/>
            <person name="Wu W."/>
            <person name="Sun C."/>
            <person name="Zou P."/>
            <person name="Liu Y."/>
            <person name="Dai S."/>
            <person name="Zhou R."/>
        </authorList>
    </citation>
    <scope>NUCLEOTIDE SEQUENCE [LARGE SCALE GENOMIC DNA]</scope>
</reference>
<proteinExistence type="predicted"/>
<accession>A0ACB9QR23</accession>
<dbReference type="Proteomes" id="UP001057402">
    <property type="component" value="Chromosome 5"/>
</dbReference>